<dbReference type="GO" id="GO:0006281">
    <property type="term" value="P:DNA repair"/>
    <property type="evidence" value="ECO:0007669"/>
    <property type="project" value="UniProtKB-KW"/>
</dbReference>
<evidence type="ECO:0000256" key="3">
    <source>
        <dbReference type="ARBA" id="ARBA00022801"/>
    </source>
</evidence>
<dbReference type="InterPro" id="IPR036286">
    <property type="entry name" value="LexA/Signal_pep-like_sf"/>
</dbReference>
<dbReference type="Gene3D" id="2.10.109.10">
    <property type="entry name" value="Umud Fragment, subunit A"/>
    <property type="match status" value="1"/>
</dbReference>
<keyword evidence="3 7" id="KW-0378">Hydrolase</keyword>
<dbReference type="CDD" id="cd06529">
    <property type="entry name" value="S24_LexA-like"/>
    <property type="match status" value="1"/>
</dbReference>
<keyword evidence="4 7" id="KW-0068">Autocatalytic cleavage</keyword>
<keyword evidence="5" id="KW-0234">DNA repair</keyword>
<accession>A0A066ZT37</accession>
<dbReference type="Proteomes" id="UP000027341">
    <property type="component" value="Unassembled WGS sequence"/>
</dbReference>
<proteinExistence type="inferred from homology"/>
<dbReference type="InterPro" id="IPR050077">
    <property type="entry name" value="LexA_repressor"/>
</dbReference>
<dbReference type="EMBL" id="JMIU01000001">
    <property type="protein sequence ID" value="KDN95449.1"/>
    <property type="molecule type" value="Genomic_DNA"/>
</dbReference>
<dbReference type="SUPFAM" id="SSF51306">
    <property type="entry name" value="LexA/Signal peptidase"/>
    <property type="match status" value="1"/>
</dbReference>
<dbReference type="NCBIfam" id="NF007621">
    <property type="entry name" value="PRK10276.1"/>
    <property type="match status" value="1"/>
</dbReference>
<evidence type="ECO:0000313" key="10">
    <source>
        <dbReference type="EMBL" id="KDN95449.1"/>
    </source>
</evidence>
<dbReference type="GO" id="GO:0003677">
    <property type="term" value="F:DNA binding"/>
    <property type="evidence" value="ECO:0007669"/>
    <property type="project" value="InterPro"/>
</dbReference>
<dbReference type="Pfam" id="PF00717">
    <property type="entry name" value="Peptidase_S24"/>
    <property type="match status" value="1"/>
</dbReference>
<gene>
    <name evidence="10" type="ORF">EI16_03875</name>
</gene>
<dbReference type="PRINTS" id="PR00726">
    <property type="entry name" value="LEXASERPTASE"/>
</dbReference>
<dbReference type="InterPro" id="IPR039418">
    <property type="entry name" value="LexA-like"/>
</dbReference>
<evidence type="ECO:0000256" key="7">
    <source>
        <dbReference type="RuleBase" id="RU003991"/>
    </source>
</evidence>
<evidence type="ECO:0000256" key="2">
    <source>
        <dbReference type="ARBA" id="ARBA00022763"/>
    </source>
</evidence>
<feature type="compositionally biased region" description="Polar residues" evidence="8">
    <location>
        <begin position="8"/>
        <end position="22"/>
    </location>
</feature>
<evidence type="ECO:0000256" key="5">
    <source>
        <dbReference type="ARBA" id="ARBA00023204"/>
    </source>
</evidence>
<dbReference type="GO" id="GO:0006355">
    <property type="term" value="P:regulation of DNA-templated transcription"/>
    <property type="evidence" value="ECO:0007669"/>
    <property type="project" value="InterPro"/>
</dbReference>
<organism evidence="10 11">
    <name type="scientific">Hydrogenovibrio marinus</name>
    <dbReference type="NCBI Taxonomy" id="28885"/>
    <lineage>
        <taxon>Bacteria</taxon>
        <taxon>Pseudomonadati</taxon>
        <taxon>Pseudomonadota</taxon>
        <taxon>Gammaproteobacteria</taxon>
        <taxon>Thiotrichales</taxon>
        <taxon>Piscirickettsiaceae</taxon>
        <taxon>Hydrogenovibrio</taxon>
    </lineage>
</organism>
<keyword evidence="2" id="KW-0227">DNA damage</keyword>
<evidence type="ECO:0000259" key="9">
    <source>
        <dbReference type="Pfam" id="PF00717"/>
    </source>
</evidence>
<dbReference type="STRING" id="28885.EI16_03875"/>
<dbReference type="GO" id="GO:0016787">
    <property type="term" value="F:hydrolase activity"/>
    <property type="evidence" value="ECO:0007669"/>
    <property type="project" value="UniProtKB-KW"/>
</dbReference>
<evidence type="ECO:0000256" key="4">
    <source>
        <dbReference type="ARBA" id="ARBA00022813"/>
    </source>
</evidence>
<comment type="caution">
    <text evidence="10">The sequence shown here is derived from an EMBL/GenBank/DDBJ whole genome shotgun (WGS) entry which is preliminary data.</text>
</comment>
<dbReference type="GO" id="GO:0009432">
    <property type="term" value="P:SOS response"/>
    <property type="evidence" value="ECO:0007669"/>
    <property type="project" value="UniProtKB-KW"/>
</dbReference>
<evidence type="ECO:0000256" key="6">
    <source>
        <dbReference type="ARBA" id="ARBA00023236"/>
    </source>
</evidence>
<reference evidence="10 11" key="1">
    <citation type="submission" date="2014-04" db="EMBL/GenBank/DDBJ databases">
        <title>Draft genome sequence of Hydrogenovibrio marinus MH-110, a model organism for aerobic H2 metabolism.</title>
        <authorList>
            <person name="Cha H.J."/>
            <person name="Jo B.H."/>
            <person name="Hwang B.H."/>
        </authorList>
    </citation>
    <scope>NUCLEOTIDE SEQUENCE [LARGE SCALE GENOMIC DNA]</scope>
    <source>
        <strain evidence="10 11">MH-110</strain>
    </source>
</reference>
<dbReference type="InterPro" id="IPR015927">
    <property type="entry name" value="Peptidase_S24_S26A/B/C"/>
</dbReference>
<dbReference type="PANTHER" id="PTHR33516">
    <property type="entry name" value="LEXA REPRESSOR"/>
    <property type="match status" value="1"/>
</dbReference>
<protein>
    <submittedName>
        <fullName evidence="10">DNA polymerase V</fullName>
    </submittedName>
</protein>
<keyword evidence="11" id="KW-1185">Reference proteome</keyword>
<name>A0A066ZT37_HYDMR</name>
<dbReference type="PANTHER" id="PTHR33516:SF2">
    <property type="entry name" value="LEXA REPRESSOR-RELATED"/>
    <property type="match status" value="1"/>
</dbReference>
<keyword evidence="6" id="KW-0742">SOS response</keyword>
<dbReference type="InterPro" id="IPR006197">
    <property type="entry name" value="Peptidase_S24_LexA"/>
</dbReference>
<feature type="region of interest" description="Disordered" evidence="8">
    <location>
        <begin position="1"/>
        <end position="43"/>
    </location>
</feature>
<evidence type="ECO:0000256" key="8">
    <source>
        <dbReference type="SAM" id="MobiDB-lite"/>
    </source>
</evidence>
<dbReference type="AlphaFoldDB" id="A0A066ZT37"/>
<feature type="domain" description="Peptidase S24/S26A/S26B/S26C" evidence="9">
    <location>
        <begin position="97"/>
        <end position="213"/>
    </location>
</feature>
<dbReference type="RefSeq" id="WP_051623000.1">
    <property type="nucleotide sequence ID" value="NZ_AP020335.1"/>
</dbReference>
<evidence type="ECO:0000313" key="11">
    <source>
        <dbReference type="Proteomes" id="UP000027341"/>
    </source>
</evidence>
<comment type="similarity">
    <text evidence="1 7">Belongs to the peptidase S24 family.</text>
</comment>
<evidence type="ECO:0000256" key="1">
    <source>
        <dbReference type="ARBA" id="ARBA00007484"/>
    </source>
</evidence>
<sequence length="220" mass="23732">MKTRTLKTTKSVKPTSKNSNTHGGAREGAGRKKGSGAYGEPTKVMRVPESKVSLIKDWLEEAAGSEQQAEELDALQRAAQGKAKVQIPAASNEVLLPLYSHKVVAGFPSPADDYVEMVLDLNEKLVRNKAATFLLTVQGDSMKKIGIKDGDILVVDKSLTPSDGKIVIAAVDGELTVKRLSIKSTGTWLVPENDHYPPILIREESDVVIWGVVTSTISLL</sequence>